<protein>
    <submittedName>
        <fullName evidence="2">Protein of uncharacterized function (DUF3408)</fullName>
    </submittedName>
</protein>
<dbReference type="AlphaFoldDB" id="A0A173VVS1"/>
<evidence type="ECO:0000313" key="2">
    <source>
        <dbReference type="EMBL" id="CUN31629.1"/>
    </source>
</evidence>
<reference evidence="2 3" key="1">
    <citation type="submission" date="2015-09" db="EMBL/GenBank/DDBJ databases">
        <authorList>
            <consortium name="Pathogen Informatics"/>
        </authorList>
    </citation>
    <scope>NUCLEOTIDE SEQUENCE [LARGE SCALE GENOMIC DNA]</scope>
    <source>
        <strain evidence="2 3">2789STDY5608872</strain>
    </source>
</reference>
<evidence type="ECO:0000313" key="3">
    <source>
        <dbReference type="Proteomes" id="UP000095591"/>
    </source>
</evidence>
<dbReference type="GeneID" id="93522212"/>
<proteinExistence type="predicted"/>
<feature type="region of interest" description="Disordered" evidence="1">
    <location>
        <begin position="1"/>
        <end position="62"/>
    </location>
</feature>
<gene>
    <name evidence="2" type="ORF">ERS852429_03785</name>
</gene>
<dbReference type="Proteomes" id="UP000095591">
    <property type="component" value="Unassembled WGS sequence"/>
</dbReference>
<name>A0A173VVS1_PARDI</name>
<feature type="compositionally biased region" description="Basic and acidic residues" evidence="1">
    <location>
        <begin position="1"/>
        <end position="15"/>
    </location>
</feature>
<feature type="compositionally biased region" description="Acidic residues" evidence="1">
    <location>
        <begin position="42"/>
        <end position="51"/>
    </location>
</feature>
<dbReference type="InterPro" id="IPR021823">
    <property type="entry name" value="DUF3408"/>
</dbReference>
<evidence type="ECO:0000256" key="1">
    <source>
        <dbReference type="SAM" id="MobiDB-lite"/>
    </source>
</evidence>
<dbReference type="RefSeq" id="WP_014298149.1">
    <property type="nucleotide sequence ID" value="NZ_CDRH01000040.1"/>
</dbReference>
<accession>A0A173VVS1</accession>
<sequence length="142" mass="16934">MAEKHKEKINPDAIRELISQGIPMRRKEDSPSASCGEKESVEETPEEERELSEEVKRPLSRTRRRIPKGDYESLFIYRNDLKDRKTIYVARELQEKLAEIVMSMKNREMTIGIYVENIILHHFEVYKDEINRLNELKFKKLL</sequence>
<feature type="compositionally biased region" description="Basic and acidic residues" evidence="1">
    <location>
        <begin position="25"/>
        <end position="41"/>
    </location>
</feature>
<dbReference type="Pfam" id="PF11888">
    <property type="entry name" value="DUF3408"/>
    <property type="match status" value="1"/>
</dbReference>
<dbReference type="EMBL" id="CYXP01000010">
    <property type="protein sequence ID" value="CUN31629.1"/>
    <property type="molecule type" value="Genomic_DNA"/>
</dbReference>
<organism evidence="2 3">
    <name type="scientific">Parabacteroides distasonis</name>
    <dbReference type="NCBI Taxonomy" id="823"/>
    <lineage>
        <taxon>Bacteria</taxon>
        <taxon>Pseudomonadati</taxon>
        <taxon>Bacteroidota</taxon>
        <taxon>Bacteroidia</taxon>
        <taxon>Bacteroidales</taxon>
        <taxon>Tannerellaceae</taxon>
        <taxon>Parabacteroides</taxon>
    </lineage>
</organism>